<dbReference type="AlphaFoldDB" id="A0A8J2Q0B7"/>
<keyword evidence="2" id="KW-1185">Reference proteome</keyword>
<accession>A0A8J2Q0B7</accession>
<reference evidence="1" key="1">
    <citation type="submission" date="2021-09" db="EMBL/GenBank/DDBJ databases">
        <authorList>
            <consortium name="Pathogen Informatics"/>
        </authorList>
    </citation>
    <scope>NUCLEOTIDE SEQUENCE</scope>
</reference>
<proteinExistence type="predicted"/>
<protein>
    <submittedName>
        <fullName evidence="1">Uncharacterized protein</fullName>
    </submittedName>
</protein>
<organism evidence="1 2">
    <name type="scientific">Cercopithifilaria johnstoni</name>
    <dbReference type="NCBI Taxonomy" id="2874296"/>
    <lineage>
        <taxon>Eukaryota</taxon>
        <taxon>Metazoa</taxon>
        <taxon>Ecdysozoa</taxon>
        <taxon>Nematoda</taxon>
        <taxon>Chromadorea</taxon>
        <taxon>Rhabditida</taxon>
        <taxon>Spirurina</taxon>
        <taxon>Spiruromorpha</taxon>
        <taxon>Filarioidea</taxon>
        <taxon>Onchocercidae</taxon>
        <taxon>Cercopithifilaria</taxon>
    </lineage>
</organism>
<evidence type="ECO:0000313" key="1">
    <source>
        <dbReference type="EMBL" id="CAG9534970.1"/>
    </source>
</evidence>
<sequence length="82" mass="9355">MQWTRGSDNGVRLRIILETWPEKYARMSQMCRHSPKAYESQCTSGLFSNIEGMLTANASRNHLSHYLKVLTATNVKHCKKAA</sequence>
<comment type="caution">
    <text evidence="1">The sequence shown here is derived from an EMBL/GenBank/DDBJ whole genome shotgun (WGS) entry which is preliminary data.</text>
</comment>
<dbReference type="EMBL" id="CAKAEH010001344">
    <property type="protein sequence ID" value="CAG9534970.1"/>
    <property type="molecule type" value="Genomic_DNA"/>
</dbReference>
<dbReference type="Proteomes" id="UP000746747">
    <property type="component" value="Unassembled WGS sequence"/>
</dbReference>
<name>A0A8J2Q0B7_9BILA</name>
<evidence type="ECO:0000313" key="2">
    <source>
        <dbReference type="Proteomes" id="UP000746747"/>
    </source>
</evidence>
<gene>
    <name evidence="1" type="ORF">CJOHNSTONI_LOCUS5056</name>
</gene>